<evidence type="ECO:0000313" key="2">
    <source>
        <dbReference type="Proteomes" id="UP001320706"/>
    </source>
</evidence>
<keyword evidence="2" id="KW-1185">Reference proteome</keyword>
<protein>
    <submittedName>
        <fullName evidence="1">Uncharacterized protein</fullName>
    </submittedName>
</protein>
<proteinExistence type="predicted"/>
<name>A0ACC3S9A9_9PEZI</name>
<reference evidence="1" key="1">
    <citation type="submission" date="2024-02" db="EMBL/GenBank/DDBJ databases">
        <title>Metagenome Assembled Genome of Zalaria obscura JY119.</title>
        <authorList>
            <person name="Vighnesh L."/>
            <person name="Jagadeeshwari U."/>
            <person name="Venkata Ramana C."/>
            <person name="Sasikala C."/>
        </authorList>
    </citation>
    <scope>NUCLEOTIDE SEQUENCE</scope>
    <source>
        <strain evidence="1">JY119</strain>
    </source>
</reference>
<organism evidence="1 2">
    <name type="scientific">Zalaria obscura</name>
    <dbReference type="NCBI Taxonomy" id="2024903"/>
    <lineage>
        <taxon>Eukaryota</taxon>
        <taxon>Fungi</taxon>
        <taxon>Dikarya</taxon>
        <taxon>Ascomycota</taxon>
        <taxon>Pezizomycotina</taxon>
        <taxon>Dothideomycetes</taxon>
        <taxon>Dothideomycetidae</taxon>
        <taxon>Dothideales</taxon>
        <taxon>Zalariaceae</taxon>
        <taxon>Zalaria</taxon>
    </lineage>
</organism>
<sequence length="461" mass="49827">MVTEAEPLVHHHVELLAPHTRIQSERAEEHSRQKPTTSGGGAGLAPPFVHQEESLAPCNGQTAKGIIPRLSATITDLVDEPLFHGHMYLSEEEAPSPVDSVDTMSLGSDNDALEQNMDVDVDSDCSDIETYTIEEQPCTRAQAVFLRSAGRAKVIEVPSSPIHSRRAANSLLSPLQTSVSHLSRNTSGSTTSYPVSRSSSTTTHTSTSTSDTRPATYRPTGSPPPSIQSPTTPLLDEGALTPTSITSPLTPNTPHTPTYFDVAAANSDSPTRTLASTSTLPKSLQAKTRSPYRLRLPSMIKRASTSFPNLEMPSQRHVSVPLSSRASIAAPAVYKPRMVPRGANEREPTLELPPSPVEEMGMSAGVATGTAMSKDVDMGMGMGMGMEWDFEVMMMEKRRVGLDKGKGRKGKESKAGPGLECMRMRLLELLLYLTMLRILDMTMDGFGLDWIGGKEWGCDRA</sequence>
<gene>
    <name evidence="1" type="ORF">M8818_005263</name>
</gene>
<comment type="caution">
    <text evidence="1">The sequence shown here is derived from an EMBL/GenBank/DDBJ whole genome shotgun (WGS) entry which is preliminary data.</text>
</comment>
<evidence type="ECO:0000313" key="1">
    <source>
        <dbReference type="EMBL" id="KAK8203372.1"/>
    </source>
</evidence>
<accession>A0ACC3S9A9</accession>
<dbReference type="Proteomes" id="UP001320706">
    <property type="component" value="Unassembled WGS sequence"/>
</dbReference>
<dbReference type="EMBL" id="JAMKPW020000030">
    <property type="protein sequence ID" value="KAK8203372.1"/>
    <property type="molecule type" value="Genomic_DNA"/>
</dbReference>